<dbReference type="GO" id="GO:0005764">
    <property type="term" value="C:lysosome"/>
    <property type="evidence" value="ECO:0007669"/>
    <property type="project" value="TreeGrafter"/>
</dbReference>
<comment type="function">
    <text evidence="1">Alpha-L-fucosidase is responsible for hydrolyzing the alpha-1,6-linked fucose joined to the reducing-end N-acetylglucosamine of the carbohydrate moieties of glycoproteins.</text>
</comment>
<dbReference type="Proteomes" id="UP000791440">
    <property type="component" value="Unassembled WGS sequence"/>
</dbReference>
<dbReference type="SMART" id="SM00812">
    <property type="entry name" value="Alpha_L_fucos"/>
    <property type="match status" value="1"/>
</dbReference>
<dbReference type="GO" id="GO:0004560">
    <property type="term" value="F:alpha-L-fucosidase activity"/>
    <property type="evidence" value="ECO:0007669"/>
    <property type="project" value="UniProtKB-EC"/>
</dbReference>
<reference evidence="14" key="2">
    <citation type="submission" date="2020-12" db="EMBL/GenBank/DDBJ databases">
        <authorList>
            <person name="Kanost M."/>
        </authorList>
    </citation>
    <scope>NUCLEOTIDE SEQUENCE</scope>
</reference>
<dbReference type="OrthoDB" id="6039950at2759"/>
<evidence type="ECO:0000256" key="8">
    <source>
        <dbReference type="ARBA" id="ARBA00074133"/>
    </source>
</evidence>
<dbReference type="Gene3D" id="2.60.40.1180">
    <property type="entry name" value="Golgi alpha-mannosidase II"/>
    <property type="match status" value="1"/>
</dbReference>
<accession>A0A921YJK8</accession>
<evidence type="ECO:0000259" key="12">
    <source>
        <dbReference type="Pfam" id="PF01120"/>
    </source>
</evidence>
<dbReference type="EC" id="3.2.1.51" evidence="3"/>
<keyword evidence="6" id="KW-0325">Glycoprotein</keyword>
<dbReference type="AlphaFoldDB" id="A0A921YJK8"/>
<comment type="caution">
    <text evidence="14">The sequence shown here is derived from an EMBL/GenBank/DDBJ whole genome shotgun (WGS) entry which is preliminary data.</text>
</comment>
<reference evidence="14" key="1">
    <citation type="journal article" date="2016" name="Insect Biochem. Mol. Biol.">
        <title>Multifaceted biological insights from a draft genome sequence of the tobacco hornworm moth, Manduca sexta.</title>
        <authorList>
            <person name="Kanost M.R."/>
            <person name="Arrese E.L."/>
            <person name="Cao X."/>
            <person name="Chen Y.R."/>
            <person name="Chellapilla S."/>
            <person name="Goldsmith M.R."/>
            <person name="Grosse-Wilde E."/>
            <person name="Heckel D.G."/>
            <person name="Herndon N."/>
            <person name="Jiang H."/>
            <person name="Papanicolaou A."/>
            <person name="Qu J."/>
            <person name="Soulages J.L."/>
            <person name="Vogel H."/>
            <person name="Walters J."/>
            <person name="Waterhouse R.M."/>
            <person name="Ahn S.J."/>
            <person name="Almeida F.C."/>
            <person name="An C."/>
            <person name="Aqrawi P."/>
            <person name="Bretschneider A."/>
            <person name="Bryant W.B."/>
            <person name="Bucks S."/>
            <person name="Chao H."/>
            <person name="Chevignon G."/>
            <person name="Christen J.M."/>
            <person name="Clarke D.F."/>
            <person name="Dittmer N.T."/>
            <person name="Ferguson L.C.F."/>
            <person name="Garavelou S."/>
            <person name="Gordon K.H.J."/>
            <person name="Gunaratna R.T."/>
            <person name="Han Y."/>
            <person name="Hauser F."/>
            <person name="He Y."/>
            <person name="Heidel-Fischer H."/>
            <person name="Hirsh A."/>
            <person name="Hu Y."/>
            <person name="Jiang H."/>
            <person name="Kalra D."/>
            <person name="Klinner C."/>
            <person name="Konig C."/>
            <person name="Kovar C."/>
            <person name="Kroll A.R."/>
            <person name="Kuwar S.S."/>
            <person name="Lee S.L."/>
            <person name="Lehman R."/>
            <person name="Li K."/>
            <person name="Li Z."/>
            <person name="Liang H."/>
            <person name="Lovelace S."/>
            <person name="Lu Z."/>
            <person name="Mansfield J.H."/>
            <person name="McCulloch K.J."/>
            <person name="Mathew T."/>
            <person name="Morton B."/>
            <person name="Muzny D.M."/>
            <person name="Neunemann D."/>
            <person name="Ongeri F."/>
            <person name="Pauchet Y."/>
            <person name="Pu L.L."/>
            <person name="Pyrousis I."/>
            <person name="Rao X.J."/>
            <person name="Redding A."/>
            <person name="Roesel C."/>
            <person name="Sanchez-Gracia A."/>
            <person name="Schaack S."/>
            <person name="Shukla A."/>
            <person name="Tetreau G."/>
            <person name="Wang Y."/>
            <person name="Xiong G.H."/>
            <person name="Traut W."/>
            <person name="Walsh T.K."/>
            <person name="Worley K.C."/>
            <person name="Wu D."/>
            <person name="Wu W."/>
            <person name="Wu Y.Q."/>
            <person name="Zhang X."/>
            <person name="Zou Z."/>
            <person name="Zucker H."/>
            <person name="Briscoe A.D."/>
            <person name="Burmester T."/>
            <person name="Clem R.J."/>
            <person name="Feyereisen R."/>
            <person name="Grimmelikhuijzen C.J.P."/>
            <person name="Hamodrakas S.J."/>
            <person name="Hansson B.S."/>
            <person name="Huguet E."/>
            <person name="Jermiin L.S."/>
            <person name="Lan Q."/>
            <person name="Lehman H.K."/>
            <person name="Lorenzen M."/>
            <person name="Merzendorfer H."/>
            <person name="Michalopoulos I."/>
            <person name="Morton D.B."/>
            <person name="Muthukrishnan S."/>
            <person name="Oakeshott J.G."/>
            <person name="Palmer W."/>
            <person name="Park Y."/>
            <person name="Passarelli A.L."/>
            <person name="Rozas J."/>
            <person name="Schwartz L.M."/>
            <person name="Smith W."/>
            <person name="Southgate A."/>
            <person name="Vilcinskas A."/>
            <person name="Vogt R."/>
            <person name="Wang P."/>
            <person name="Werren J."/>
            <person name="Yu X.Q."/>
            <person name="Zhou J.J."/>
            <person name="Brown S.J."/>
            <person name="Scherer S.E."/>
            <person name="Richards S."/>
            <person name="Blissard G.W."/>
        </authorList>
    </citation>
    <scope>NUCLEOTIDE SEQUENCE</scope>
</reference>
<evidence type="ECO:0000256" key="10">
    <source>
        <dbReference type="PIRNR" id="PIRNR001092"/>
    </source>
</evidence>
<dbReference type="PIRSF" id="PIRSF001092">
    <property type="entry name" value="Alpha-L-fucosidase"/>
    <property type="match status" value="1"/>
</dbReference>
<dbReference type="SUPFAM" id="SSF51445">
    <property type="entry name" value="(Trans)glycosidases"/>
    <property type="match status" value="1"/>
</dbReference>
<dbReference type="Gene3D" id="3.20.20.80">
    <property type="entry name" value="Glycosidases"/>
    <property type="match status" value="1"/>
</dbReference>
<name>A0A921YJK8_MANSE</name>
<keyword evidence="15" id="KW-1185">Reference proteome</keyword>
<keyword evidence="7 10" id="KW-0326">Glycosidase</keyword>
<keyword evidence="5 10" id="KW-0378">Hydrolase</keyword>
<evidence type="ECO:0000256" key="9">
    <source>
        <dbReference type="ARBA" id="ARBA00081661"/>
    </source>
</evidence>
<feature type="domain" description="Alpha-L-fucosidase C-terminal" evidence="13">
    <location>
        <begin position="376"/>
        <end position="479"/>
    </location>
</feature>
<dbReference type="InterPro" id="IPR017853">
    <property type="entry name" value="GH"/>
</dbReference>
<dbReference type="GO" id="GO:0016139">
    <property type="term" value="P:glycoside catabolic process"/>
    <property type="evidence" value="ECO:0007669"/>
    <property type="project" value="TreeGrafter"/>
</dbReference>
<dbReference type="InterPro" id="IPR016286">
    <property type="entry name" value="FUC_metazoa-typ"/>
</dbReference>
<dbReference type="PRINTS" id="PR00741">
    <property type="entry name" value="GLHYDRLASE29"/>
</dbReference>
<feature type="signal peptide" evidence="11">
    <location>
        <begin position="1"/>
        <end position="15"/>
    </location>
</feature>
<organism evidence="14 15">
    <name type="scientific">Manduca sexta</name>
    <name type="common">Tobacco hawkmoth</name>
    <name type="synonym">Tobacco hornworm</name>
    <dbReference type="NCBI Taxonomy" id="7130"/>
    <lineage>
        <taxon>Eukaryota</taxon>
        <taxon>Metazoa</taxon>
        <taxon>Ecdysozoa</taxon>
        <taxon>Arthropoda</taxon>
        <taxon>Hexapoda</taxon>
        <taxon>Insecta</taxon>
        <taxon>Pterygota</taxon>
        <taxon>Neoptera</taxon>
        <taxon>Endopterygota</taxon>
        <taxon>Lepidoptera</taxon>
        <taxon>Glossata</taxon>
        <taxon>Ditrysia</taxon>
        <taxon>Bombycoidea</taxon>
        <taxon>Sphingidae</taxon>
        <taxon>Sphinginae</taxon>
        <taxon>Sphingini</taxon>
        <taxon>Manduca</taxon>
    </lineage>
</organism>
<dbReference type="InterPro" id="IPR013780">
    <property type="entry name" value="Glyco_hydro_b"/>
</dbReference>
<keyword evidence="4 11" id="KW-0732">Signal</keyword>
<dbReference type="EMBL" id="JH668280">
    <property type="protein sequence ID" value="KAG6440409.1"/>
    <property type="molecule type" value="Genomic_DNA"/>
</dbReference>
<dbReference type="Pfam" id="PF16757">
    <property type="entry name" value="Fucosidase_C"/>
    <property type="match status" value="1"/>
</dbReference>
<evidence type="ECO:0000256" key="3">
    <source>
        <dbReference type="ARBA" id="ARBA00012662"/>
    </source>
</evidence>
<dbReference type="EMBL" id="JH668280">
    <property type="protein sequence ID" value="KAG6440410.1"/>
    <property type="molecule type" value="Genomic_DNA"/>
</dbReference>
<dbReference type="Pfam" id="PF01120">
    <property type="entry name" value="Alpha_L_fucos"/>
    <property type="match status" value="1"/>
</dbReference>
<dbReference type="GO" id="GO:0006004">
    <property type="term" value="P:fucose metabolic process"/>
    <property type="evidence" value="ECO:0007669"/>
    <property type="project" value="InterPro"/>
</dbReference>
<comment type="similarity">
    <text evidence="2 10">Belongs to the glycosyl hydrolase 29 family.</text>
</comment>
<evidence type="ECO:0000256" key="5">
    <source>
        <dbReference type="ARBA" id="ARBA00022801"/>
    </source>
</evidence>
<dbReference type="FunFam" id="3.20.20.80:FF:000027">
    <property type="entry name" value="Alpha-L-fucosidase"/>
    <property type="match status" value="1"/>
</dbReference>
<dbReference type="InterPro" id="IPR031919">
    <property type="entry name" value="Fucosidase_C"/>
</dbReference>
<dbReference type="InterPro" id="IPR057739">
    <property type="entry name" value="Glyco_hydro_29_N"/>
</dbReference>
<feature type="domain" description="Glycoside hydrolase family 29 N-terminal" evidence="12">
    <location>
        <begin position="33"/>
        <end position="365"/>
    </location>
</feature>
<dbReference type="PANTHER" id="PTHR10030:SF37">
    <property type="entry name" value="ALPHA-L-FUCOSIDASE-RELATED"/>
    <property type="match status" value="1"/>
</dbReference>
<evidence type="ECO:0000313" key="14">
    <source>
        <dbReference type="EMBL" id="KAG6440410.1"/>
    </source>
</evidence>
<gene>
    <name evidence="14" type="ORF">O3G_MSEX001267</name>
</gene>
<evidence type="ECO:0000256" key="2">
    <source>
        <dbReference type="ARBA" id="ARBA00007951"/>
    </source>
</evidence>
<evidence type="ECO:0000256" key="1">
    <source>
        <dbReference type="ARBA" id="ARBA00004071"/>
    </source>
</evidence>
<dbReference type="InterPro" id="IPR000933">
    <property type="entry name" value="Glyco_hydro_29"/>
</dbReference>
<feature type="chain" id="PRO_5038276261" description="Putative alpha-L-fucosidase" evidence="11">
    <location>
        <begin position="16"/>
        <end position="481"/>
    </location>
</feature>
<sequence>MIIFVFVIVLSITNATLRHGHGSNAVVTDKEYLKRYAPDWDDLDTRPLPEWYDRAKIGIFLHWGVYCVPSFGSEWFWSNWKGGKAKYEKFMTNNYPPGFTYQEFAPMFTAEFFDPEKWAKLFAKAGAKYVVLTSKHHEGFTLFPSKRSFSWNALEVGPKRDLVGDLARTIREEGMKFGVYHSLYEWFNPIYEEDKKANFTTQTYVDTKLWPDIKQLINDYKPSVLWSDGDWEAYDTYWKSTELLAWLYNDSPVRDEIVVNDRWGIGTYGKHGDFFNYQDRYNPGKLLKHKWENAFTVDGQSWGYRRNVELSEILSTEELFEQIISTVSCGGNALINIGPTKEGTIAPIFQERLLSLGDWLAINREAIYNTSPWDSQNDTLNGDVWYTCTKTTYNARNPIAKPSKLDSITAIYAIFLEWPTDGVLTVRDITMHLHSGNYQVEMLGNDGYLNWQISGGDVSIQLPDKAEVKSEHAWSLKFTLK</sequence>
<evidence type="ECO:0000256" key="6">
    <source>
        <dbReference type="ARBA" id="ARBA00023180"/>
    </source>
</evidence>
<evidence type="ECO:0000256" key="11">
    <source>
        <dbReference type="SAM" id="SignalP"/>
    </source>
</evidence>
<dbReference type="PANTHER" id="PTHR10030">
    <property type="entry name" value="ALPHA-L-FUCOSIDASE"/>
    <property type="match status" value="1"/>
</dbReference>
<evidence type="ECO:0000313" key="15">
    <source>
        <dbReference type="Proteomes" id="UP000791440"/>
    </source>
</evidence>
<evidence type="ECO:0000256" key="7">
    <source>
        <dbReference type="ARBA" id="ARBA00023295"/>
    </source>
</evidence>
<protein>
    <recommendedName>
        <fullName evidence="8">Putative alpha-L-fucosidase</fullName>
        <ecNumber evidence="3">3.2.1.51</ecNumber>
    </recommendedName>
    <alternativeName>
        <fullName evidence="9">Alpha-L-fucoside fucohydrolase</fullName>
    </alternativeName>
</protein>
<evidence type="ECO:0000259" key="13">
    <source>
        <dbReference type="Pfam" id="PF16757"/>
    </source>
</evidence>
<evidence type="ECO:0000256" key="4">
    <source>
        <dbReference type="ARBA" id="ARBA00022729"/>
    </source>
</evidence>
<proteinExistence type="inferred from homology"/>